<reference evidence="1 2" key="1">
    <citation type="submission" date="2015-09" db="EMBL/GenBank/DDBJ databases">
        <authorList>
            <consortium name="Swine Surveillance"/>
        </authorList>
    </citation>
    <scope>NUCLEOTIDE SEQUENCE [LARGE SCALE GENOMIC DNA]</scope>
    <source>
        <strain evidence="1 2">CECT 4292</strain>
    </source>
</reference>
<dbReference type="EMBL" id="CYPU01000064">
    <property type="protein sequence ID" value="CUH49138.1"/>
    <property type="molecule type" value="Genomic_DNA"/>
</dbReference>
<dbReference type="AlphaFoldDB" id="A0A0P1F2S4"/>
<organism evidence="1 2">
    <name type="scientific">Ruegeria atlantica</name>
    <dbReference type="NCBI Taxonomy" id="81569"/>
    <lineage>
        <taxon>Bacteria</taxon>
        <taxon>Pseudomonadati</taxon>
        <taxon>Pseudomonadota</taxon>
        <taxon>Alphaproteobacteria</taxon>
        <taxon>Rhodobacterales</taxon>
        <taxon>Roseobacteraceae</taxon>
        <taxon>Ruegeria</taxon>
    </lineage>
</organism>
<protein>
    <submittedName>
        <fullName evidence="1">Uncharacterized protein</fullName>
    </submittedName>
</protein>
<accession>A0A0P1F2S4</accession>
<evidence type="ECO:0000313" key="1">
    <source>
        <dbReference type="EMBL" id="CUH49138.1"/>
    </source>
</evidence>
<proteinExistence type="predicted"/>
<evidence type="ECO:0000313" key="2">
    <source>
        <dbReference type="Proteomes" id="UP000050783"/>
    </source>
</evidence>
<dbReference type="OrthoDB" id="7838463at2"/>
<dbReference type="Proteomes" id="UP000050783">
    <property type="component" value="Unassembled WGS sequence"/>
</dbReference>
<name>A0A0P1F2S4_9RHOB</name>
<gene>
    <name evidence="1" type="ORF">RUA4292_03333</name>
</gene>
<sequence>MRMIGIGLMGFLLAGIALLLSTMNILEQGQRYLHEVTSGPQLVFEHRTPSEAHDVYEAVVLRADPDHPVILSGFPAYQSVAFMMPVDARPTSGYLQIDATSQVLDGVEGVLRISINNTRRGEMLLRSGEVGRSLQIPLSQTDFAGNQLVVSFSLQGTGPQIQCGSQDGFEAVVEIESTSAVFLTLDRQLHSVRDQVHAWGNVVRVAWPDWLKKDEQLRRLVLATQFQRRGLATVFAPSSQEPALNTLELRAVLPAFPETDVHGQTVGALAQKGTNGGLRRFYRQAVWRERFDLGGRSGQYIPSQLDLRMQLGHLMHGQNWSLTVTLNNRLVFQEHTKGSKAEYQTLIDLPVDIQVATNTLEVLATTTAPKDGVCDQGPELVAELLPHSRLIISEMPFANAMSELHNALDSVGPVNIAMTSELTAPDAAAASRMLDLVIPAGVELKPAGRTVHIHVLGPGHPAPLLPHAGATWLVTQVSATQGLSIKKLLPNEPMSHVGLALLVTPAAPVLPEAKG</sequence>
<dbReference type="UniPathway" id="UPA00694"/>
<dbReference type="Gene3D" id="2.60.120.260">
    <property type="entry name" value="Galactose-binding domain-like"/>
    <property type="match status" value="1"/>
</dbReference>